<organism evidence="3 4">
    <name type="scientific">Leptobrachium leishanense</name>
    <name type="common">Leishan spiny toad</name>
    <dbReference type="NCBI Taxonomy" id="445787"/>
    <lineage>
        <taxon>Eukaryota</taxon>
        <taxon>Metazoa</taxon>
        <taxon>Chordata</taxon>
        <taxon>Craniata</taxon>
        <taxon>Vertebrata</taxon>
        <taxon>Euteleostomi</taxon>
        <taxon>Amphibia</taxon>
        <taxon>Batrachia</taxon>
        <taxon>Anura</taxon>
        <taxon>Pelobatoidea</taxon>
        <taxon>Megophryidae</taxon>
        <taxon>Leptobrachium</taxon>
    </lineage>
</organism>
<dbReference type="InterPro" id="IPR042864">
    <property type="entry name" value="TMEM25"/>
</dbReference>
<evidence type="ECO:0000313" key="4">
    <source>
        <dbReference type="Proteomes" id="UP000694569"/>
    </source>
</evidence>
<keyword evidence="1" id="KW-1133">Transmembrane helix</keyword>
<keyword evidence="1" id="KW-0812">Transmembrane</keyword>
<dbReference type="PANTHER" id="PTHR47224:SF1">
    <property type="entry name" value="TRANSMEMBRANE PROTEIN 25"/>
    <property type="match status" value="1"/>
</dbReference>
<dbReference type="OrthoDB" id="8655664at2759"/>
<reference evidence="3" key="2">
    <citation type="submission" date="2025-09" db="UniProtKB">
        <authorList>
            <consortium name="Ensembl"/>
        </authorList>
    </citation>
    <scope>IDENTIFICATION</scope>
</reference>
<evidence type="ECO:0000256" key="1">
    <source>
        <dbReference type="SAM" id="Phobius"/>
    </source>
</evidence>
<feature type="chain" id="PRO_5034489625" evidence="2">
    <location>
        <begin position="20"/>
        <end position="306"/>
    </location>
</feature>
<dbReference type="GeneTree" id="ENSGT01150000286924"/>
<accession>A0A8C5PJW6</accession>
<protein>
    <submittedName>
        <fullName evidence="3">Uncharacterized protein</fullName>
    </submittedName>
</protein>
<dbReference type="Proteomes" id="UP000694569">
    <property type="component" value="Unplaced"/>
</dbReference>
<sequence length="306" mass="33199">MMLGISLLLFHQLLHRGLGEPHNEATQEFSCEGSRPSFSWFLNGVKQDAGMAKEPPFLLPVTPGSSSVLTIAESTGDNCSETLPRGELLSVHFPPDIPGALPRAPGLSLLLLLVIRAQPPSSFTVRNQEGKLNISSSRLLLLDTRNVEGNGSLKVKVSTESEDISRTSVTALGLLSTRVELPLLALVVGVAGAIAGIILVNTLLCCFLLKRRKREYGIRNQLTLSISNNMKLNNSCLPREHMSLPSNLQLNDLRPQVRGLQDDSTGDTQEDVSANCGILSDTGFDRFPLVGYIYKAPSVSSDEIWL</sequence>
<name>A0A8C5PJW6_9ANUR</name>
<feature type="transmembrane region" description="Helical" evidence="1">
    <location>
        <begin position="183"/>
        <end position="209"/>
    </location>
</feature>
<dbReference type="GO" id="GO:0090394">
    <property type="term" value="P:negative regulation of excitatory postsynaptic potential"/>
    <property type="evidence" value="ECO:0007669"/>
    <property type="project" value="TreeGrafter"/>
</dbReference>
<keyword evidence="1" id="KW-0472">Membrane</keyword>
<keyword evidence="4" id="KW-1185">Reference proteome</keyword>
<reference evidence="3" key="1">
    <citation type="submission" date="2025-08" db="UniProtKB">
        <authorList>
            <consortium name="Ensembl"/>
        </authorList>
    </citation>
    <scope>IDENTIFICATION</scope>
</reference>
<dbReference type="Ensembl" id="ENSLLET00000024718.1">
    <property type="protein sequence ID" value="ENSLLEP00000023805.1"/>
    <property type="gene ID" value="ENSLLEG00000015141.1"/>
</dbReference>
<dbReference type="PANTHER" id="PTHR47224">
    <property type="entry name" value="TRANSMEMBRANE PROTEIN 25"/>
    <property type="match status" value="1"/>
</dbReference>
<evidence type="ECO:0000313" key="3">
    <source>
        <dbReference type="Ensembl" id="ENSLLEP00000023805.1"/>
    </source>
</evidence>
<dbReference type="AlphaFoldDB" id="A0A8C5PJW6"/>
<evidence type="ECO:0000256" key="2">
    <source>
        <dbReference type="SAM" id="SignalP"/>
    </source>
</evidence>
<proteinExistence type="predicted"/>
<feature type="signal peptide" evidence="2">
    <location>
        <begin position="1"/>
        <end position="19"/>
    </location>
</feature>
<keyword evidence="2" id="KW-0732">Signal</keyword>